<sequence>PGPAADSEQHRSLPCQHGHAGLHCPAHQSNTKQHVYIVKYIQTQHTM</sequence>
<accession>A0ABN9ANC2</accession>
<proteinExistence type="predicted"/>
<evidence type="ECO:0000313" key="1">
    <source>
        <dbReference type="EMBL" id="CAI9536091.1"/>
    </source>
</evidence>
<reference evidence="1" key="1">
    <citation type="submission" date="2023-05" db="EMBL/GenBank/DDBJ databases">
        <authorList>
            <person name="Stuckert A."/>
        </authorList>
    </citation>
    <scope>NUCLEOTIDE SEQUENCE</scope>
</reference>
<organism evidence="1 2">
    <name type="scientific">Staurois parvus</name>
    <dbReference type="NCBI Taxonomy" id="386267"/>
    <lineage>
        <taxon>Eukaryota</taxon>
        <taxon>Metazoa</taxon>
        <taxon>Chordata</taxon>
        <taxon>Craniata</taxon>
        <taxon>Vertebrata</taxon>
        <taxon>Euteleostomi</taxon>
        <taxon>Amphibia</taxon>
        <taxon>Batrachia</taxon>
        <taxon>Anura</taxon>
        <taxon>Neobatrachia</taxon>
        <taxon>Ranoidea</taxon>
        <taxon>Ranidae</taxon>
        <taxon>Staurois</taxon>
    </lineage>
</organism>
<comment type="caution">
    <text evidence="1">The sequence shown here is derived from an EMBL/GenBank/DDBJ whole genome shotgun (WGS) entry which is preliminary data.</text>
</comment>
<evidence type="ECO:0000313" key="2">
    <source>
        <dbReference type="Proteomes" id="UP001162483"/>
    </source>
</evidence>
<name>A0ABN9ANC2_9NEOB</name>
<gene>
    <name evidence="1" type="ORF">SPARVUS_LOCUS980716</name>
</gene>
<feature type="non-terminal residue" evidence="1">
    <location>
        <position position="1"/>
    </location>
</feature>
<protein>
    <submittedName>
        <fullName evidence="1">Uncharacterized protein</fullName>
    </submittedName>
</protein>
<keyword evidence="2" id="KW-1185">Reference proteome</keyword>
<dbReference type="Proteomes" id="UP001162483">
    <property type="component" value="Unassembled WGS sequence"/>
</dbReference>
<dbReference type="EMBL" id="CATNWA010000299">
    <property type="protein sequence ID" value="CAI9536091.1"/>
    <property type="molecule type" value="Genomic_DNA"/>
</dbReference>